<dbReference type="InterPro" id="IPR022435">
    <property type="entry name" value="Surface-anchored_actinobac"/>
</dbReference>
<feature type="region of interest" description="Disordered" evidence="1">
    <location>
        <begin position="334"/>
        <end position="356"/>
    </location>
</feature>
<feature type="region of interest" description="Disordered" evidence="1">
    <location>
        <begin position="264"/>
        <end position="292"/>
    </location>
</feature>
<dbReference type="EMBL" id="JAAMOZ010000005">
    <property type="protein sequence ID" value="NIH58821.1"/>
    <property type="molecule type" value="Genomic_DNA"/>
</dbReference>
<organism evidence="4 5">
    <name type="scientific">Brooklawnia cerclae</name>
    <dbReference type="NCBI Taxonomy" id="349934"/>
    <lineage>
        <taxon>Bacteria</taxon>
        <taxon>Bacillati</taxon>
        <taxon>Actinomycetota</taxon>
        <taxon>Actinomycetes</taxon>
        <taxon>Propionibacteriales</taxon>
        <taxon>Propionibacteriaceae</taxon>
        <taxon>Brooklawnia</taxon>
    </lineage>
</organism>
<dbReference type="PROSITE" id="PS51257">
    <property type="entry name" value="PROKAR_LIPOPROTEIN"/>
    <property type="match status" value="1"/>
</dbReference>
<proteinExistence type="predicted"/>
<keyword evidence="3" id="KW-0732">Signal</keyword>
<dbReference type="RefSeq" id="WP_243864095.1">
    <property type="nucleotide sequence ID" value="NZ_BAAAOO010000006.1"/>
</dbReference>
<name>A0ABX0SQ10_9ACTN</name>
<feature type="chain" id="PRO_5046089441" evidence="3">
    <location>
        <begin position="38"/>
        <end position="356"/>
    </location>
</feature>
<dbReference type="NCBIfam" id="TIGR03769">
    <property type="entry name" value="P_ac_wall_RPT"/>
    <property type="match status" value="1"/>
</dbReference>
<keyword evidence="5" id="KW-1185">Reference proteome</keyword>
<dbReference type="PROSITE" id="PS51318">
    <property type="entry name" value="TAT"/>
    <property type="match status" value="1"/>
</dbReference>
<dbReference type="NCBIfam" id="NF038134">
    <property type="entry name" value="choice_anch_M"/>
    <property type="match status" value="1"/>
</dbReference>
<evidence type="ECO:0000313" key="4">
    <source>
        <dbReference type="EMBL" id="NIH58821.1"/>
    </source>
</evidence>
<reference evidence="4 5" key="1">
    <citation type="submission" date="2020-02" db="EMBL/GenBank/DDBJ databases">
        <title>Sequencing the genomes of 1000 actinobacteria strains.</title>
        <authorList>
            <person name="Klenk H.-P."/>
        </authorList>
    </citation>
    <scope>NUCLEOTIDE SEQUENCE [LARGE SCALE GENOMIC DNA]</scope>
    <source>
        <strain evidence="4 5">DSM 19609</strain>
    </source>
</reference>
<evidence type="ECO:0000256" key="2">
    <source>
        <dbReference type="SAM" id="Phobius"/>
    </source>
</evidence>
<evidence type="ECO:0000313" key="5">
    <source>
        <dbReference type="Proteomes" id="UP000749311"/>
    </source>
</evidence>
<feature type="compositionally biased region" description="Basic and acidic residues" evidence="1">
    <location>
        <begin position="342"/>
        <end position="356"/>
    </location>
</feature>
<protein>
    <submittedName>
        <fullName evidence="4">Surface-anchored protein</fullName>
    </submittedName>
</protein>
<comment type="caution">
    <text evidence="4">The sequence shown here is derived from an EMBL/GenBank/DDBJ whole genome shotgun (WGS) entry which is preliminary data.</text>
</comment>
<evidence type="ECO:0000256" key="1">
    <source>
        <dbReference type="SAM" id="MobiDB-lite"/>
    </source>
</evidence>
<accession>A0ABX0SQ10</accession>
<evidence type="ECO:0000256" key="3">
    <source>
        <dbReference type="SAM" id="SignalP"/>
    </source>
</evidence>
<keyword evidence="2" id="KW-1133">Transmembrane helix</keyword>
<keyword evidence="2" id="KW-0472">Membrane</keyword>
<dbReference type="InterPro" id="IPR006311">
    <property type="entry name" value="TAT_signal"/>
</dbReference>
<feature type="transmembrane region" description="Helical" evidence="2">
    <location>
        <begin position="298"/>
        <end position="322"/>
    </location>
</feature>
<dbReference type="Proteomes" id="UP000749311">
    <property type="component" value="Unassembled WGS sequence"/>
</dbReference>
<sequence length="356" mass="37201">MTLMRTSTPPTRRRALHALGAGLVAACLLAAPGTAWAETADPNLQQTLSSDLAIVHGDHVIETGHVDMGPKFEADGTWRFLIHDDAARADAAATSVWRYPDETVLRVLDAGELTVPDDPAYSFIGADPGATVWVVPQTQNPEVVWLGWNTQDPDVMATIDRGITLSLTGVQGPGVVTTYLQSGSFGTPQLLWDSRVTDSQPVWVDVNTHTHANWVFTAPGVYLLRLTAEADLVDGSHVSDTQLIRFAVGTSTSVDEALAATWQGDAEPSATTSSDDGASGAPDASGTAVAPDGDKDPLVPVLIGAIVVVAGGLIAGFTIAIVRGNRTRRRVLAARAGSGEAEPGRNTDGAEKAGEA</sequence>
<keyword evidence="2" id="KW-0812">Transmembrane</keyword>
<gene>
    <name evidence="4" type="ORF">FB473_003522</name>
</gene>
<feature type="signal peptide" evidence="3">
    <location>
        <begin position="1"/>
        <end position="37"/>
    </location>
</feature>